<feature type="compositionally biased region" description="Basic and acidic residues" evidence="1">
    <location>
        <begin position="41"/>
        <end position="50"/>
    </location>
</feature>
<feature type="region of interest" description="Disordered" evidence="1">
    <location>
        <begin position="30"/>
        <end position="54"/>
    </location>
</feature>
<dbReference type="EMBL" id="LZPO01098183">
    <property type="protein sequence ID" value="OBS63792.1"/>
    <property type="molecule type" value="Genomic_DNA"/>
</dbReference>
<accession>A0A1A6GEQ0</accession>
<dbReference type="STRING" id="56216.A0A1A6GEQ0"/>
<protein>
    <recommendedName>
        <fullName evidence="2">Bridge-like lipid transfer protein family member 1 middle region domain-containing protein</fullName>
    </recommendedName>
</protein>
<reference evidence="3 4" key="1">
    <citation type="submission" date="2016-06" db="EMBL/GenBank/DDBJ databases">
        <title>The Draft Genome Sequence and Annotation of the Desert Woodrat Neotoma lepida.</title>
        <authorList>
            <person name="Campbell M."/>
            <person name="Oakeson K.F."/>
            <person name="Yandell M."/>
            <person name="Halpert J.R."/>
            <person name="Dearing D."/>
        </authorList>
    </citation>
    <scope>NUCLEOTIDE SEQUENCE [LARGE SCALE GENOMIC DNA]</scope>
    <source>
        <strain evidence="3">417</strain>
        <tissue evidence="3">Liver</tissue>
    </source>
</reference>
<dbReference type="AlphaFoldDB" id="A0A1A6GEQ0"/>
<organism evidence="3 4">
    <name type="scientific">Neotoma lepida</name>
    <name type="common">Desert woodrat</name>
    <dbReference type="NCBI Taxonomy" id="56216"/>
    <lineage>
        <taxon>Eukaryota</taxon>
        <taxon>Metazoa</taxon>
        <taxon>Chordata</taxon>
        <taxon>Craniata</taxon>
        <taxon>Vertebrata</taxon>
        <taxon>Euteleostomi</taxon>
        <taxon>Mammalia</taxon>
        <taxon>Eutheria</taxon>
        <taxon>Euarchontoglires</taxon>
        <taxon>Glires</taxon>
        <taxon>Rodentia</taxon>
        <taxon>Myomorpha</taxon>
        <taxon>Muroidea</taxon>
        <taxon>Cricetidae</taxon>
        <taxon>Neotominae</taxon>
        <taxon>Neotoma</taxon>
    </lineage>
</organism>
<sequence length="311" mass="33823">MVHRASTRHPAAIVDDLHTKVLREAVQNSKTTFSENLSPKQDVRGPKTEHPVIGTTNQGQIQTNVTTKQDNVTIKGLQANVSIPKVNLCLLQASVEESPATVPNRSVTHVSLVALCFDRIATQVRMNRGVVEETSNNVDPSKTSNFDRYVHASKMQPQSSGSLRSNAGAEKGKEIAAKLNIHRVHGQLRGLDTTDIGTCAITAIPFEKSKVLFTLEELDEFTFVDETDQQTIPDVTRIGPSQEKWGWIMFECGLENLTIKGGRQSGAVLYNSFGIMGKTSVTERGGVLTSNNSSDSPTGSGYNTDVSDDNL</sequence>
<feature type="non-terminal residue" evidence="3">
    <location>
        <position position="311"/>
    </location>
</feature>
<feature type="compositionally biased region" description="Polar residues" evidence="1">
    <location>
        <begin position="288"/>
        <end position="305"/>
    </location>
</feature>
<dbReference type="Pfam" id="PF25039">
    <property type="entry name" value="BLTP1_M"/>
    <property type="match status" value="1"/>
</dbReference>
<gene>
    <name evidence="3" type="ORF">A6R68_07670</name>
</gene>
<dbReference type="PANTHER" id="PTHR31640">
    <property type="entry name" value="TRANSMEMBRANE PROTEIN KIAA1109"/>
    <property type="match status" value="1"/>
</dbReference>
<proteinExistence type="predicted"/>
<dbReference type="OrthoDB" id="10051416at2759"/>
<evidence type="ECO:0000256" key="1">
    <source>
        <dbReference type="SAM" id="MobiDB-lite"/>
    </source>
</evidence>
<dbReference type="InterPro" id="IPR033616">
    <property type="entry name" value="BLTP1"/>
</dbReference>
<evidence type="ECO:0000259" key="2">
    <source>
        <dbReference type="Pfam" id="PF25039"/>
    </source>
</evidence>
<keyword evidence="4" id="KW-1185">Reference proteome</keyword>
<dbReference type="GO" id="GO:0098793">
    <property type="term" value="C:presynapse"/>
    <property type="evidence" value="ECO:0007669"/>
    <property type="project" value="GOC"/>
</dbReference>
<dbReference type="GO" id="GO:0048488">
    <property type="term" value="P:synaptic vesicle endocytosis"/>
    <property type="evidence" value="ECO:0007669"/>
    <property type="project" value="TreeGrafter"/>
</dbReference>
<evidence type="ECO:0000313" key="4">
    <source>
        <dbReference type="Proteomes" id="UP000092124"/>
    </source>
</evidence>
<evidence type="ECO:0000313" key="3">
    <source>
        <dbReference type="EMBL" id="OBS63792.1"/>
    </source>
</evidence>
<name>A0A1A6GEQ0_NEOLE</name>
<feature type="domain" description="Bridge-like lipid transfer protein family member 1 middle region" evidence="2">
    <location>
        <begin position="1"/>
        <end position="311"/>
    </location>
</feature>
<dbReference type="PANTHER" id="PTHR31640:SF1">
    <property type="entry name" value="BRIDGE-LIKE LIPID TRANSFER PROTEIN FAMILY MEMBER 1"/>
    <property type="match status" value="1"/>
</dbReference>
<feature type="compositionally biased region" description="Polar residues" evidence="1">
    <location>
        <begin position="30"/>
        <end position="39"/>
    </location>
</feature>
<feature type="region of interest" description="Disordered" evidence="1">
    <location>
        <begin position="284"/>
        <end position="311"/>
    </location>
</feature>
<dbReference type="InterPro" id="IPR056741">
    <property type="entry name" value="BLTP1_M"/>
</dbReference>
<dbReference type="Proteomes" id="UP000092124">
    <property type="component" value="Unassembled WGS sequence"/>
</dbReference>
<comment type="caution">
    <text evidence="3">The sequence shown here is derived from an EMBL/GenBank/DDBJ whole genome shotgun (WGS) entry which is preliminary data.</text>
</comment>